<feature type="non-terminal residue" evidence="2">
    <location>
        <position position="80"/>
    </location>
</feature>
<accession>A0A061SNW8</accession>
<evidence type="ECO:0000256" key="1">
    <source>
        <dbReference type="SAM" id="Phobius"/>
    </source>
</evidence>
<reference evidence="2" key="1">
    <citation type="submission" date="2014-05" db="EMBL/GenBank/DDBJ databases">
        <title>The transcriptome of the halophilic microalga Tetraselmis sp. GSL018 isolated from the Great Salt Lake, Utah.</title>
        <authorList>
            <person name="Jinkerson R.E."/>
            <person name="D'Adamo S."/>
            <person name="Posewitz M.C."/>
        </authorList>
    </citation>
    <scope>NUCLEOTIDE SEQUENCE</scope>
    <source>
        <strain evidence="2">GSL018</strain>
    </source>
</reference>
<feature type="non-terminal residue" evidence="2">
    <location>
        <position position="1"/>
    </location>
</feature>
<keyword evidence="1" id="KW-0812">Transmembrane</keyword>
<dbReference type="AlphaFoldDB" id="A0A061SNW8"/>
<proteinExistence type="predicted"/>
<protein>
    <submittedName>
        <fullName evidence="2">Uncharacterized protein</fullName>
    </submittedName>
</protein>
<dbReference type="EMBL" id="GBEZ01000330">
    <property type="protein sequence ID" value="JAC84550.1"/>
    <property type="molecule type" value="Transcribed_RNA"/>
</dbReference>
<keyword evidence="1" id="KW-0472">Membrane</keyword>
<evidence type="ECO:0000313" key="2">
    <source>
        <dbReference type="EMBL" id="JAC84550.1"/>
    </source>
</evidence>
<feature type="transmembrane region" description="Helical" evidence="1">
    <location>
        <begin position="24"/>
        <end position="46"/>
    </location>
</feature>
<gene>
    <name evidence="2" type="ORF">TSPGSL018_714</name>
</gene>
<name>A0A061SNW8_9CHLO</name>
<keyword evidence="1" id="KW-1133">Transmembrane helix</keyword>
<organism evidence="2">
    <name type="scientific">Tetraselmis sp. GSL018</name>
    <dbReference type="NCBI Taxonomy" id="582737"/>
    <lineage>
        <taxon>Eukaryota</taxon>
        <taxon>Viridiplantae</taxon>
        <taxon>Chlorophyta</taxon>
        <taxon>core chlorophytes</taxon>
        <taxon>Chlorodendrophyceae</taxon>
        <taxon>Chlorodendrales</taxon>
        <taxon>Chlorodendraceae</taxon>
        <taxon>Tetraselmis</taxon>
    </lineage>
</organism>
<sequence length="80" mass="8985">KITILNCLVMAGFIDFLKKLLKTLVWLVLLLFVAFPIAFFCAPLFIACQVPEALCRCGCLVILEKGLRLPQICTENMLEP</sequence>